<dbReference type="GO" id="GO:0043107">
    <property type="term" value="P:type IV pilus-dependent motility"/>
    <property type="evidence" value="ECO:0007669"/>
    <property type="project" value="InterPro"/>
</dbReference>
<dbReference type="Proteomes" id="UP000177579">
    <property type="component" value="Unassembled WGS sequence"/>
</dbReference>
<evidence type="ECO:0008006" key="4">
    <source>
        <dbReference type="Google" id="ProtNLM"/>
    </source>
</evidence>
<organism evidence="2 3">
    <name type="scientific">Candidatus Falkowbacteria bacterium RIFOXYD2_FULL_34_120</name>
    <dbReference type="NCBI Taxonomy" id="1798007"/>
    <lineage>
        <taxon>Bacteria</taxon>
        <taxon>Candidatus Falkowiibacteriota</taxon>
    </lineage>
</organism>
<keyword evidence="1" id="KW-0812">Transmembrane</keyword>
<proteinExistence type="predicted"/>
<sequence length="200" mass="23285">MNLQTIKMNTKQKIIAIILIVSLICLVIVYFIIIPTTENIKKIKNEILTQKINFEKNLDQNKNITQITEQLKIIEPELKKFNNIFINQSQELEFITILEGIANQNKMVQKINLAPGQNKKNYQITKLNISLSGSFLNLINYLSDIEALDYYINIYSIDINKGQSTRTTEYAEYPDQKDANLNIKIIADTYWQQNYEQTTN</sequence>
<dbReference type="AlphaFoldDB" id="A0A1F5TQ15"/>
<comment type="caution">
    <text evidence="2">The sequence shown here is derived from an EMBL/GenBank/DDBJ whole genome shotgun (WGS) entry which is preliminary data.</text>
</comment>
<dbReference type="InterPro" id="IPR007445">
    <property type="entry name" value="PilO"/>
</dbReference>
<accession>A0A1F5TQ15</accession>
<dbReference type="Pfam" id="PF04350">
    <property type="entry name" value="PilO"/>
    <property type="match status" value="1"/>
</dbReference>
<dbReference type="Gene3D" id="3.30.70.60">
    <property type="match status" value="1"/>
</dbReference>
<reference evidence="2 3" key="1">
    <citation type="journal article" date="2016" name="Nat. Commun.">
        <title>Thousands of microbial genomes shed light on interconnected biogeochemical processes in an aquifer system.</title>
        <authorList>
            <person name="Anantharaman K."/>
            <person name="Brown C.T."/>
            <person name="Hug L.A."/>
            <person name="Sharon I."/>
            <person name="Castelle C.J."/>
            <person name="Probst A.J."/>
            <person name="Thomas B.C."/>
            <person name="Singh A."/>
            <person name="Wilkins M.J."/>
            <person name="Karaoz U."/>
            <person name="Brodie E.L."/>
            <person name="Williams K.H."/>
            <person name="Hubbard S.S."/>
            <person name="Banfield J.F."/>
        </authorList>
    </citation>
    <scope>NUCLEOTIDE SEQUENCE [LARGE SCALE GENOMIC DNA]</scope>
</reference>
<dbReference type="GO" id="GO:0043683">
    <property type="term" value="P:type IV pilus assembly"/>
    <property type="evidence" value="ECO:0007669"/>
    <property type="project" value="InterPro"/>
</dbReference>
<dbReference type="InterPro" id="IPR014717">
    <property type="entry name" value="Transl_elong_EF1B/ribsomal_bS6"/>
</dbReference>
<evidence type="ECO:0000256" key="1">
    <source>
        <dbReference type="SAM" id="Phobius"/>
    </source>
</evidence>
<feature type="transmembrane region" description="Helical" evidence="1">
    <location>
        <begin position="14"/>
        <end position="33"/>
    </location>
</feature>
<keyword evidence="1" id="KW-0472">Membrane</keyword>
<keyword evidence="1" id="KW-1133">Transmembrane helix</keyword>
<gene>
    <name evidence="2" type="ORF">A2531_03970</name>
</gene>
<evidence type="ECO:0000313" key="2">
    <source>
        <dbReference type="EMBL" id="OGF40894.1"/>
    </source>
</evidence>
<evidence type="ECO:0000313" key="3">
    <source>
        <dbReference type="Proteomes" id="UP000177579"/>
    </source>
</evidence>
<dbReference type="EMBL" id="MFGO01000018">
    <property type="protein sequence ID" value="OGF40894.1"/>
    <property type="molecule type" value="Genomic_DNA"/>
</dbReference>
<protein>
    <recommendedName>
        <fullName evidence="4">Pilus assembly protein PilO</fullName>
    </recommendedName>
</protein>
<name>A0A1F5TQ15_9BACT</name>